<dbReference type="SUPFAM" id="SSF53756">
    <property type="entry name" value="UDP-Glycosyltransferase/glycogen phosphorylase"/>
    <property type="match status" value="1"/>
</dbReference>
<feature type="binding site" evidence="10">
    <location>
        <position position="128"/>
    </location>
    <ligand>
        <name>UDP-N-acetyl-alpha-D-glucosamine</name>
        <dbReference type="ChEBI" id="CHEBI:57705"/>
    </ligand>
</feature>
<dbReference type="AlphaFoldDB" id="A0A926DZT5"/>
<dbReference type="GO" id="GO:0008360">
    <property type="term" value="P:regulation of cell shape"/>
    <property type="evidence" value="ECO:0007669"/>
    <property type="project" value="UniProtKB-KW"/>
</dbReference>
<evidence type="ECO:0000256" key="2">
    <source>
        <dbReference type="ARBA" id="ARBA00022618"/>
    </source>
</evidence>
<dbReference type="Gene3D" id="3.40.50.2000">
    <property type="entry name" value="Glycogen Phosphorylase B"/>
    <property type="match status" value="2"/>
</dbReference>
<keyword evidence="7 10" id="KW-0472">Membrane</keyword>
<dbReference type="NCBIfam" id="TIGR01133">
    <property type="entry name" value="murG"/>
    <property type="match status" value="1"/>
</dbReference>
<dbReference type="GO" id="GO:0050511">
    <property type="term" value="F:undecaprenyldiphospho-muramoylpentapeptide beta-N-acetylglucosaminyltransferase activity"/>
    <property type="evidence" value="ECO:0007669"/>
    <property type="project" value="UniProtKB-UniRule"/>
</dbReference>
<evidence type="ECO:0000256" key="8">
    <source>
        <dbReference type="ARBA" id="ARBA00023306"/>
    </source>
</evidence>
<evidence type="ECO:0000256" key="1">
    <source>
        <dbReference type="ARBA" id="ARBA00022475"/>
    </source>
</evidence>
<comment type="similarity">
    <text evidence="10">Belongs to the glycosyltransferase 28 family. MurG subfamily.</text>
</comment>
<keyword evidence="8 10" id="KW-0131">Cell cycle</keyword>
<dbReference type="EC" id="2.4.1.227" evidence="10"/>
<keyword evidence="3 10" id="KW-0328">Glycosyltransferase</keyword>
<evidence type="ECO:0000256" key="4">
    <source>
        <dbReference type="ARBA" id="ARBA00022679"/>
    </source>
</evidence>
<feature type="domain" description="Glycosyltransferase family 28 N-terminal" evidence="11">
    <location>
        <begin position="3"/>
        <end position="145"/>
    </location>
</feature>
<dbReference type="Proteomes" id="UP000653127">
    <property type="component" value="Unassembled WGS sequence"/>
</dbReference>
<protein>
    <recommendedName>
        <fullName evidence="10">UDP-N-acetylglucosamine--N-acetylmuramyl-(pentapeptide) pyrophosphoryl-undecaprenol N-acetylglucosamine transferase</fullName>
        <ecNumber evidence="10">2.4.1.227</ecNumber>
    </recommendedName>
    <alternativeName>
        <fullName evidence="10">Undecaprenyl-PP-MurNAc-pentapeptide-UDPGlcNAc GlcNAc transferase</fullName>
    </alternativeName>
</protein>
<dbReference type="GO" id="GO:0071555">
    <property type="term" value="P:cell wall organization"/>
    <property type="evidence" value="ECO:0007669"/>
    <property type="project" value="UniProtKB-KW"/>
</dbReference>
<feature type="binding site" evidence="10">
    <location>
        <position position="170"/>
    </location>
    <ligand>
        <name>UDP-N-acetyl-alpha-D-glucosamine</name>
        <dbReference type="ChEBI" id="CHEBI:57705"/>
    </ligand>
</feature>
<dbReference type="GO" id="GO:0005975">
    <property type="term" value="P:carbohydrate metabolic process"/>
    <property type="evidence" value="ECO:0007669"/>
    <property type="project" value="InterPro"/>
</dbReference>
<keyword evidence="9 10" id="KW-0961">Cell wall biogenesis/degradation</keyword>
<organism evidence="13 14">
    <name type="scientific">Ligaoa zhengdingensis</name>
    <dbReference type="NCBI Taxonomy" id="2763658"/>
    <lineage>
        <taxon>Bacteria</taxon>
        <taxon>Bacillati</taxon>
        <taxon>Bacillota</taxon>
        <taxon>Clostridia</taxon>
        <taxon>Eubacteriales</taxon>
        <taxon>Oscillospiraceae</taxon>
        <taxon>Ligaoa</taxon>
    </lineage>
</organism>
<dbReference type="GO" id="GO:0005886">
    <property type="term" value="C:plasma membrane"/>
    <property type="evidence" value="ECO:0007669"/>
    <property type="project" value="UniProtKB-SubCell"/>
</dbReference>
<reference evidence="13" key="1">
    <citation type="submission" date="2020-08" db="EMBL/GenBank/DDBJ databases">
        <title>Genome public.</title>
        <authorList>
            <person name="Liu C."/>
            <person name="Sun Q."/>
        </authorList>
    </citation>
    <scope>NUCLEOTIDE SEQUENCE</scope>
    <source>
        <strain evidence="13">NSJ-31</strain>
    </source>
</reference>
<feature type="binding site" evidence="10">
    <location>
        <position position="260"/>
    </location>
    <ligand>
        <name>UDP-N-acetyl-alpha-D-glucosamine</name>
        <dbReference type="ChEBI" id="CHEBI:57705"/>
    </ligand>
</feature>
<keyword evidence="14" id="KW-1185">Reference proteome</keyword>
<dbReference type="EMBL" id="JACRST010000014">
    <property type="protein sequence ID" value="MBC8547151.1"/>
    <property type="molecule type" value="Genomic_DNA"/>
</dbReference>
<feature type="domain" description="Glycosyl transferase family 28 C-terminal" evidence="12">
    <location>
        <begin position="193"/>
        <end position="363"/>
    </location>
</feature>
<keyword evidence="6 10" id="KW-0573">Peptidoglycan synthesis</keyword>
<comment type="caution">
    <text evidence="13">The sequence shown here is derived from an EMBL/GenBank/DDBJ whole genome shotgun (WGS) entry which is preliminary data.</text>
</comment>
<evidence type="ECO:0000259" key="12">
    <source>
        <dbReference type="Pfam" id="PF04101"/>
    </source>
</evidence>
<dbReference type="InterPro" id="IPR007235">
    <property type="entry name" value="Glyco_trans_28_C"/>
</dbReference>
<dbReference type="Pfam" id="PF04101">
    <property type="entry name" value="Glyco_tran_28_C"/>
    <property type="match status" value="1"/>
</dbReference>
<dbReference type="GO" id="GO:0051301">
    <property type="term" value="P:cell division"/>
    <property type="evidence" value="ECO:0007669"/>
    <property type="project" value="UniProtKB-KW"/>
</dbReference>
<evidence type="ECO:0000256" key="7">
    <source>
        <dbReference type="ARBA" id="ARBA00023136"/>
    </source>
</evidence>
<sequence>MKILFACGGTAGHINPAIAVAQLIRRKNPGSAIRFAGNPDGMEARLVREEGFEFVPIHVKGFQRQICWRNIKNNCRAVAYLTTASRRAKQILDDFHPDVVMGTGGYVSGPVLREAAKLGYKTLTHESNAFPGVTTKLLSRYVDKLLLAVPEAADYLHPHCQTVVTGNPVRQDIIFADREEARRSLSVGDRICILSFGGSNGARAVNESIAKLMAWHCRTGRIYHIHATGRFGVDLLPRLLAQEGIDDPRAYPNLDIREYISDMPRCLAAADLVISRSGALTLSELQAAGRASILIPSPNVAENHQYHNAMVLQKADAACVIEEKDLTGEKLIETVQSMIADPNRLRQLGRNASKMAILDANERIYDEIVELIGRS</sequence>
<dbReference type="CDD" id="cd03785">
    <property type="entry name" value="GT28_MurG"/>
    <property type="match status" value="1"/>
</dbReference>
<gene>
    <name evidence="10 13" type="primary">murG</name>
    <name evidence="13" type="ORF">H8711_09445</name>
</gene>
<dbReference type="HAMAP" id="MF_00033">
    <property type="entry name" value="MurG"/>
    <property type="match status" value="1"/>
</dbReference>
<comment type="caution">
    <text evidence="10">Lacks conserved residue(s) required for the propagation of feature annotation.</text>
</comment>
<dbReference type="PANTHER" id="PTHR21015">
    <property type="entry name" value="UDP-N-ACETYLGLUCOSAMINE--N-ACETYLMURAMYL-(PENTAPEPTIDE) PYROPHOSPHORYL-UNDECAPRENOL N-ACETYLGLUCOSAMINE TRANSFERASE 1"/>
    <property type="match status" value="1"/>
</dbReference>
<evidence type="ECO:0000256" key="6">
    <source>
        <dbReference type="ARBA" id="ARBA00022984"/>
    </source>
</evidence>
<feature type="binding site" evidence="10">
    <location>
        <begin position="10"/>
        <end position="12"/>
    </location>
    <ligand>
        <name>UDP-N-acetyl-alpha-D-glucosamine</name>
        <dbReference type="ChEBI" id="CHEBI:57705"/>
    </ligand>
</feature>
<keyword evidence="4 10" id="KW-0808">Transferase</keyword>
<comment type="pathway">
    <text evidence="10">Cell wall biogenesis; peptidoglycan biosynthesis.</text>
</comment>
<keyword evidence="5 10" id="KW-0133">Cell shape</keyword>
<keyword evidence="1 10" id="KW-1003">Cell membrane</keyword>
<dbReference type="GO" id="GO:0009252">
    <property type="term" value="P:peptidoglycan biosynthetic process"/>
    <property type="evidence" value="ECO:0007669"/>
    <property type="project" value="UniProtKB-UniRule"/>
</dbReference>
<feature type="binding site" evidence="10">
    <location>
        <position position="199"/>
    </location>
    <ligand>
        <name>UDP-N-acetyl-alpha-D-glucosamine</name>
        <dbReference type="ChEBI" id="CHEBI:57705"/>
    </ligand>
</feature>
<evidence type="ECO:0000256" key="10">
    <source>
        <dbReference type="HAMAP-Rule" id="MF_00033"/>
    </source>
</evidence>
<comment type="subcellular location">
    <subcellularLocation>
        <location evidence="10">Cell membrane</location>
        <topology evidence="10">Peripheral membrane protein</topology>
        <orientation evidence="10">Cytoplasmic side</orientation>
    </subcellularLocation>
</comment>
<accession>A0A926DZT5</accession>
<evidence type="ECO:0000256" key="5">
    <source>
        <dbReference type="ARBA" id="ARBA00022960"/>
    </source>
</evidence>
<comment type="function">
    <text evidence="10">Cell wall formation. Catalyzes the transfer of a GlcNAc subunit on undecaprenyl-pyrophosphoryl-MurNAc-pentapeptide (lipid intermediate I) to form undecaprenyl-pyrophosphoryl-MurNAc-(pentapeptide)GlcNAc (lipid intermediate II).</text>
</comment>
<evidence type="ECO:0000256" key="9">
    <source>
        <dbReference type="ARBA" id="ARBA00023316"/>
    </source>
</evidence>
<keyword evidence="2 10" id="KW-0132">Cell division</keyword>
<name>A0A926DZT5_9FIRM</name>
<dbReference type="InterPro" id="IPR004276">
    <property type="entry name" value="GlycoTrans_28_N"/>
</dbReference>
<evidence type="ECO:0000313" key="13">
    <source>
        <dbReference type="EMBL" id="MBC8547151.1"/>
    </source>
</evidence>
<dbReference type="PANTHER" id="PTHR21015:SF22">
    <property type="entry name" value="GLYCOSYLTRANSFERASE"/>
    <property type="match status" value="1"/>
</dbReference>
<dbReference type="RefSeq" id="WP_249283225.1">
    <property type="nucleotide sequence ID" value="NZ_JACRST010000014.1"/>
</dbReference>
<proteinExistence type="inferred from homology"/>
<evidence type="ECO:0000313" key="14">
    <source>
        <dbReference type="Proteomes" id="UP000653127"/>
    </source>
</evidence>
<dbReference type="Pfam" id="PF03033">
    <property type="entry name" value="Glyco_transf_28"/>
    <property type="match status" value="1"/>
</dbReference>
<evidence type="ECO:0000259" key="11">
    <source>
        <dbReference type="Pfam" id="PF03033"/>
    </source>
</evidence>
<dbReference type="InterPro" id="IPR006009">
    <property type="entry name" value="GlcNAc_MurG"/>
</dbReference>
<evidence type="ECO:0000256" key="3">
    <source>
        <dbReference type="ARBA" id="ARBA00022676"/>
    </source>
</evidence>
<feature type="binding site" evidence="10">
    <location>
        <position position="305"/>
    </location>
    <ligand>
        <name>UDP-N-acetyl-alpha-D-glucosamine</name>
        <dbReference type="ChEBI" id="CHEBI:57705"/>
    </ligand>
</feature>
<comment type="catalytic activity">
    <reaction evidence="10">
        <text>di-trans,octa-cis-undecaprenyl diphospho-N-acetyl-alpha-D-muramoyl-L-alanyl-D-glutamyl-meso-2,6-diaminopimeloyl-D-alanyl-D-alanine + UDP-N-acetyl-alpha-D-glucosamine = di-trans,octa-cis-undecaprenyl diphospho-[N-acetyl-alpha-D-glucosaminyl-(1-&gt;4)]-N-acetyl-alpha-D-muramoyl-L-alanyl-D-glutamyl-meso-2,6-diaminopimeloyl-D-alanyl-D-alanine + UDP + H(+)</text>
        <dbReference type="Rhea" id="RHEA:31227"/>
        <dbReference type="ChEBI" id="CHEBI:15378"/>
        <dbReference type="ChEBI" id="CHEBI:57705"/>
        <dbReference type="ChEBI" id="CHEBI:58223"/>
        <dbReference type="ChEBI" id="CHEBI:61387"/>
        <dbReference type="ChEBI" id="CHEBI:61388"/>
        <dbReference type="EC" id="2.4.1.227"/>
    </reaction>
</comment>